<evidence type="ECO:0000259" key="10">
    <source>
        <dbReference type="Pfam" id="PF14805"/>
    </source>
</evidence>
<evidence type="ECO:0000256" key="5">
    <source>
        <dbReference type="ARBA" id="ARBA00022737"/>
    </source>
</evidence>
<dbReference type="GO" id="GO:0019877">
    <property type="term" value="P:diaminopimelate biosynthetic process"/>
    <property type="evidence" value="ECO:0007669"/>
    <property type="project" value="UniProtKB-UniRule"/>
</dbReference>
<dbReference type="GO" id="GO:0016779">
    <property type="term" value="F:nucleotidyltransferase activity"/>
    <property type="evidence" value="ECO:0007669"/>
    <property type="project" value="TreeGrafter"/>
</dbReference>
<evidence type="ECO:0000256" key="3">
    <source>
        <dbReference type="ARBA" id="ARBA00022605"/>
    </source>
</evidence>
<evidence type="ECO:0000256" key="9">
    <source>
        <dbReference type="HAMAP-Rule" id="MF_00811"/>
    </source>
</evidence>
<dbReference type="InterPro" id="IPR001451">
    <property type="entry name" value="Hexapep"/>
</dbReference>
<keyword evidence="7 9" id="KW-0457">Lysine biosynthesis</keyword>
<dbReference type="NCBIfam" id="NF008808">
    <property type="entry name" value="PRK11830.1"/>
    <property type="match status" value="1"/>
</dbReference>
<dbReference type="NCBIfam" id="TIGR00965">
    <property type="entry name" value="dapD"/>
    <property type="match status" value="1"/>
</dbReference>
<comment type="subcellular location">
    <subcellularLocation>
        <location evidence="9">Cytoplasm</location>
    </subcellularLocation>
</comment>
<dbReference type="InterPro" id="IPR011004">
    <property type="entry name" value="Trimer_LpxA-like_sf"/>
</dbReference>
<protein>
    <recommendedName>
        <fullName evidence="9">2,3,4,5-tetrahydropyridine-2,6-dicarboxylate N-succinyltransferase</fullName>
        <ecNumber evidence="9">2.3.1.117</ecNumber>
    </recommendedName>
    <alternativeName>
        <fullName evidence="9">Tetrahydrodipicolinate N-succinyltransferase</fullName>
        <shortName evidence="9">THDP succinyltransferase</shortName>
        <shortName evidence="9">THP succinyltransferase</shortName>
        <shortName evidence="9">Tetrahydropicolinate succinylase</shortName>
    </alternativeName>
</protein>
<dbReference type="CDD" id="cd03350">
    <property type="entry name" value="LbH_THP_succinylT"/>
    <property type="match status" value="1"/>
</dbReference>
<comment type="subunit">
    <text evidence="9">Homotrimer.</text>
</comment>
<feature type="binding site" evidence="9">
    <location>
        <position position="143"/>
    </location>
    <ligand>
        <name>substrate</name>
    </ligand>
</feature>
<evidence type="ECO:0000256" key="2">
    <source>
        <dbReference type="ARBA" id="ARBA00022490"/>
    </source>
</evidence>
<gene>
    <name evidence="9" type="primary">dapD</name>
    <name evidence="11" type="ORF">P353_06345</name>
</gene>
<dbReference type="EC" id="2.3.1.117" evidence="9"/>
<dbReference type="InterPro" id="IPR023180">
    <property type="entry name" value="THP_succinylTrfase_dom1"/>
</dbReference>
<dbReference type="GO" id="GO:0009089">
    <property type="term" value="P:lysine biosynthetic process via diaminopimelate"/>
    <property type="evidence" value="ECO:0007669"/>
    <property type="project" value="UniProtKB-UniRule"/>
</dbReference>
<accession>A0A096FLC5</accession>
<evidence type="ECO:0000256" key="6">
    <source>
        <dbReference type="ARBA" id="ARBA00022915"/>
    </source>
</evidence>
<dbReference type="UniPathway" id="UPA00034">
    <property type="reaction ID" value="UER00019"/>
</dbReference>
<evidence type="ECO:0000313" key="12">
    <source>
        <dbReference type="Proteomes" id="UP000029553"/>
    </source>
</evidence>
<comment type="similarity">
    <text evidence="1 9">Belongs to the transferase hexapeptide repeat family.</text>
</comment>
<keyword evidence="4 9" id="KW-0808">Transferase</keyword>
<proteinExistence type="inferred from homology"/>
<dbReference type="GO" id="GO:0005737">
    <property type="term" value="C:cytoplasm"/>
    <property type="evidence" value="ECO:0007669"/>
    <property type="project" value="UniProtKB-SubCell"/>
</dbReference>
<dbReference type="Pfam" id="PF14805">
    <property type="entry name" value="THDPS_N_2"/>
    <property type="match status" value="1"/>
</dbReference>
<dbReference type="PROSITE" id="PS00101">
    <property type="entry name" value="HEXAPEP_TRANSFERASES"/>
    <property type="match status" value="1"/>
</dbReference>
<dbReference type="HAMAP" id="MF_00811">
    <property type="entry name" value="DapD"/>
    <property type="match status" value="1"/>
</dbReference>
<dbReference type="RefSeq" id="WP_003054847.1">
    <property type="nucleotide sequence ID" value="NZ_AWOR01000026.1"/>
</dbReference>
<keyword evidence="6 9" id="KW-0220">Diaminopimelate biosynthesis</keyword>
<dbReference type="EMBL" id="AWOR01000026">
    <property type="protein sequence ID" value="KGH31136.1"/>
    <property type="molecule type" value="Genomic_DNA"/>
</dbReference>
<keyword evidence="8 9" id="KW-0012">Acyltransferase</keyword>
<keyword evidence="5 9" id="KW-0677">Repeat</keyword>
<feature type="domain" description="Tetrahydrodipicolinate-N-succinyltransferase chain A" evidence="10">
    <location>
        <begin position="4"/>
        <end position="71"/>
    </location>
</feature>
<dbReference type="Pfam" id="PF14602">
    <property type="entry name" value="Hexapep_2"/>
    <property type="match status" value="1"/>
</dbReference>
<feature type="binding site" evidence="9">
    <location>
        <position position="106"/>
    </location>
    <ligand>
        <name>substrate</name>
    </ligand>
</feature>
<comment type="catalytic activity">
    <reaction evidence="9">
        <text>(S)-2,3,4,5-tetrahydrodipicolinate + succinyl-CoA + H2O = (S)-2-succinylamino-6-oxoheptanedioate + CoA</text>
        <dbReference type="Rhea" id="RHEA:17325"/>
        <dbReference type="ChEBI" id="CHEBI:15377"/>
        <dbReference type="ChEBI" id="CHEBI:15685"/>
        <dbReference type="ChEBI" id="CHEBI:16845"/>
        <dbReference type="ChEBI" id="CHEBI:57287"/>
        <dbReference type="ChEBI" id="CHEBI:57292"/>
        <dbReference type="EC" id="2.3.1.117"/>
    </reaction>
</comment>
<dbReference type="PANTHER" id="PTHR19136">
    <property type="entry name" value="MOLYBDENUM COFACTOR GUANYLYLTRANSFERASE"/>
    <property type="match status" value="1"/>
</dbReference>
<reference evidence="11 12" key="1">
    <citation type="submission" date="2013-09" db="EMBL/GenBank/DDBJ databases">
        <title>High correlation between genotypes and phenotypes of environmental bacteria Comamonas testosteroni strains.</title>
        <authorList>
            <person name="Liu L."/>
            <person name="Zhu W."/>
            <person name="Xia X."/>
            <person name="Xu B."/>
            <person name="Luo M."/>
            <person name="Wang G."/>
        </authorList>
    </citation>
    <scope>NUCLEOTIDE SEQUENCE [LARGE SCALE GENOMIC DNA]</scope>
    <source>
        <strain evidence="11 12">JL40</strain>
    </source>
</reference>
<comment type="caution">
    <text evidence="11">The sequence shown here is derived from an EMBL/GenBank/DDBJ whole genome shotgun (WGS) entry which is preliminary data.</text>
</comment>
<keyword evidence="2 9" id="KW-0963">Cytoplasm</keyword>
<dbReference type="AlphaFoldDB" id="A0A096FLC5"/>
<evidence type="ECO:0000256" key="1">
    <source>
        <dbReference type="ARBA" id="ARBA00007274"/>
    </source>
</evidence>
<sequence>MTQQLQSIIDNAWDNRANISPSAAPKEVVDAVEHVIAELNDGKLRVATREGVGQWTVHQWIKKAVLLSFRLKDNALINGGALNFFDKVPTKFEGMSEAEIAATGVRVVPPAVARRGSFIAKGAILMPSYVNIGAYVDEGTMVDTWATVGSCAQVGKNVHLSGGVGLGGVLEPLQANPTIIEDNCFIGARSEVVEGVIVEENSVLGMGVYIGQSTPLFNRETGEITYGRVPSGSVVVSGNIPKQTKDGKDYSMYAAIIVKRVDAQTRSKTSINDLLRD</sequence>
<dbReference type="InterPro" id="IPR005664">
    <property type="entry name" value="DapD_Trfase_Hexpep_rpt_fam"/>
</dbReference>
<comment type="pathway">
    <text evidence="9">Amino-acid biosynthesis; L-lysine biosynthesis via DAP pathway; LL-2,6-diaminopimelate from (S)-tetrahydrodipicolinate (succinylase route): step 1/3.</text>
</comment>
<evidence type="ECO:0000256" key="8">
    <source>
        <dbReference type="ARBA" id="ARBA00023315"/>
    </source>
</evidence>
<organism evidence="11 12">
    <name type="scientific">Comamonas testosteroni</name>
    <name type="common">Pseudomonas testosteroni</name>
    <dbReference type="NCBI Taxonomy" id="285"/>
    <lineage>
        <taxon>Bacteria</taxon>
        <taxon>Pseudomonadati</taxon>
        <taxon>Pseudomonadota</taxon>
        <taxon>Betaproteobacteria</taxon>
        <taxon>Burkholderiales</taxon>
        <taxon>Comamonadaceae</taxon>
        <taxon>Comamonas</taxon>
    </lineage>
</organism>
<dbReference type="GO" id="GO:0008666">
    <property type="term" value="F:2,3,4,5-tetrahydropyridine-2,6-dicarboxylate N-succinyltransferase activity"/>
    <property type="evidence" value="ECO:0007669"/>
    <property type="project" value="UniProtKB-UniRule"/>
</dbReference>
<dbReference type="Gene3D" id="1.10.166.10">
    <property type="entry name" value="Tetrahydrodipicolinate-N-succinyltransferase, N-terminal domain"/>
    <property type="match status" value="1"/>
</dbReference>
<evidence type="ECO:0000313" key="11">
    <source>
        <dbReference type="EMBL" id="KGH31136.1"/>
    </source>
</evidence>
<evidence type="ECO:0000256" key="7">
    <source>
        <dbReference type="ARBA" id="ARBA00023154"/>
    </source>
</evidence>
<dbReference type="InterPro" id="IPR018357">
    <property type="entry name" value="Hexapep_transf_CS"/>
</dbReference>
<evidence type="ECO:0000256" key="4">
    <source>
        <dbReference type="ARBA" id="ARBA00022679"/>
    </source>
</evidence>
<keyword evidence="3 9" id="KW-0028">Amino-acid biosynthesis</keyword>
<dbReference type="Gene3D" id="2.160.10.10">
    <property type="entry name" value="Hexapeptide repeat proteins"/>
    <property type="match status" value="1"/>
</dbReference>
<name>A0A096FLC5_COMTE</name>
<dbReference type="Proteomes" id="UP000029553">
    <property type="component" value="Unassembled WGS sequence"/>
</dbReference>
<dbReference type="SUPFAM" id="SSF51161">
    <property type="entry name" value="Trimeric LpxA-like enzymes"/>
    <property type="match status" value="1"/>
</dbReference>
<dbReference type="PANTHER" id="PTHR19136:SF52">
    <property type="entry name" value="2,3,4,5-TETRAHYDROPYRIDINE-2,6-DICARBOXYLATE N-SUCCINYLTRANSFERASE"/>
    <property type="match status" value="1"/>
</dbReference>
<dbReference type="InterPro" id="IPR037133">
    <property type="entry name" value="THP_succinylTrfase_N_sf"/>
</dbReference>